<feature type="chain" id="PRO_5046467064" evidence="16">
    <location>
        <begin position="22"/>
        <end position="712"/>
    </location>
</feature>
<keyword evidence="10 15" id="KW-0798">TonB box</keyword>
<evidence type="ECO:0000256" key="6">
    <source>
        <dbReference type="ARBA" id="ARBA00022692"/>
    </source>
</evidence>
<evidence type="ECO:0000259" key="18">
    <source>
        <dbReference type="Pfam" id="PF07715"/>
    </source>
</evidence>
<evidence type="ECO:0000256" key="16">
    <source>
        <dbReference type="SAM" id="SignalP"/>
    </source>
</evidence>
<comment type="caution">
    <text evidence="19">The sequence shown here is derived from an EMBL/GenBank/DDBJ whole genome shotgun (WGS) entry which is preliminary data.</text>
</comment>
<keyword evidence="3 14" id="KW-0813">Transport</keyword>
<keyword evidence="20" id="KW-1185">Reference proteome</keyword>
<reference evidence="19" key="1">
    <citation type="submission" date="2022-05" db="EMBL/GenBank/DDBJ databases">
        <authorList>
            <person name="Jo J.-H."/>
            <person name="Im W.-T."/>
        </authorList>
    </citation>
    <scope>NUCLEOTIDE SEQUENCE</scope>
    <source>
        <strain evidence="19">RB56-2</strain>
    </source>
</reference>
<evidence type="ECO:0000256" key="15">
    <source>
        <dbReference type="RuleBase" id="RU003357"/>
    </source>
</evidence>
<feature type="domain" description="TonB-dependent receptor-like beta-barrel" evidence="17">
    <location>
        <begin position="235"/>
        <end position="681"/>
    </location>
</feature>
<dbReference type="InterPro" id="IPR010105">
    <property type="entry name" value="TonB_sidphr_rcpt"/>
</dbReference>
<evidence type="ECO:0000313" key="20">
    <source>
        <dbReference type="Proteomes" id="UP001165383"/>
    </source>
</evidence>
<dbReference type="NCBIfam" id="TIGR01783">
    <property type="entry name" value="TonB-siderophor"/>
    <property type="match status" value="1"/>
</dbReference>
<keyword evidence="7 16" id="KW-0732">Signal</keyword>
<evidence type="ECO:0000256" key="7">
    <source>
        <dbReference type="ARBA" id="ARBA00022729"/>
    </source>
</evidence>
<evidence type="ECO:0000256" key="3">
    <source>
        <dbReference type="ARBA" id="ARBA00022448"/>
    </source>
</evidence>
<dbReference type="InterPro" id="IPR039426">
    <property type="entry name" value="TonB-dep_rcpt-like"/>
</dbReference>
<dbReference type="InterPro" id="IPR036942">
    <property type="entry name" value="Beta-barrel_TonB_sf"/>
</dbReference>
<evidence type="ECO:0000256" key="12">
    <source>
        <dbReference type="ARBA" id="ARBA00023170"/>
    </source>
</evidence>
<dbReference type="PANTHER" id="PTHR32552:SF68">
    <property type="entry name" value="FERRICHROME OUTER MEMBRANE TRANSPORTER_PHAGE RECEPTOR"/>
    <property type="match status" value="1"/>
</dbReference>
<dbReference type="Gene3D" id="2.40.170.20">
    <property type="entry name" value="TonB-dependent receptor, beta-barrel domain"/>
    <property type="match status" value="1"/>
</dbReference>
<feature type="signal peptide" evidence="16">
    <location>
        <begin position="1"/>
        <end position="21"/>
    </location>
</feature>
<evidence type="ECO:0000256" key="9">
    <source>
        <dbReference type="ARBA" id="ARBA00023065"/>
    </source>
</evidence>
<keyword evidence="8" id="KW-0408">Iron</keyword>
<proteinExistence type="inferred from homology"/>
<dbReference type="PROSITE" id="PS52016">
    <property type="entry name" value="TONB_DEPENDENT_REC_3"/>
    <property type="match status" value="1"/>
</dbReference>
<evidence type="ECO:0000256" key="13">
    <source>
        <dbReference type="ARBA" id="ARBA00023237"/>
    </source>
</evidence>
<comment type="similarity">
    <text evidence="2 14 15">Belongs to the TonB-dependent receptor family.</text>
</comment>
<keyword evidence="13 14" id="KW-0998">Cell outer membrane</keyword>
<name>A0ABT0SCW5_9SPHN</name>
<evidence type="ECO:0000256" key="8">
    <source>
        <dbReference type="ARBA" id="ARBA00023004"/>
    </source>
</evidence>
<evidence type="ECO:0000256" key="11">
    <source>
        <dbReference type="ARBA" id="ARBA00023136"/>
    </source>
</evidence>
<dbReference type="Pfam" id="PF07715">
    <property type="entry name" value="Plug"/>
    <property type="match status" value="1"/>
</dbReference>
<accession>A0ABT0SCW5</accession>
<comment type="subcellular location">
    <subcellularLocation>
        <location evidence="1 14">Cell outer membrane</location>
        <topology evidence="1 14">Multi-pass membrane protein</topology>
    </subcellularLocation>
</comment>
<evidence type="ECO:0000256" key="10">
    <source>
        <dbReference type="ARBA" id="ARBA00023077"/>
    </source>
</evidence>
<dbReference type="SUPFAM" id="SSF56935">
    <property type="entry name" value="Porins"/>
    <property type="match status" value="1"/>
</dbReference>
<dbReference type="Gene3D" id="2.170.130.10">
    <property type="entry name" value="TonB-dependent receptor, plug domain"/>
    <property type="match status" value="1"/>
</dbReference>
<evidence type="ECO:0000259" key="17">
    <source>
        <dbReference type="Pfam" id="PF00593"/>
    </source>
</evidence>
<keyword evidence="4 14" id="KW-1134">Transmembrane beta strand</keyword>
<dbReference type="InterPro" id="IPR037066">
    <property type="entry name" value="Plug_dom_sf"/>
</dbReference>
<keyword evidence="9" id="KW-0406">Ion transport</keyword>
<keyword evidence="12 19" id="KW-0675">Receptor</keyword>
<keyword evidence="5" id="KW-0410">Iron transport</keyword>
<evidence type="ECO:0000256" key="5">
    <source>
        <dbReference type="ARBA" id="ARBA00022496"/>
    </source>
</evidence>
<feature type="domain" description="TonB-dependent receptor plug" evidence="18">
    <location>
        <begin position="66"/>
        <end position="162"/>
    </location>
</feature>
<dbReference type="Proteomes" id="UP001165383">
    <property type="component" value="Unassembled WGS sequence"/>
</dbReference>
<dbReference type="InterPro" id="IPR000531">
    <property type="entry name" value="Beta-barrel_TonB"/>
</dbReference>
<evidence type="ECO:0000256" key="14">
    <source>
        <dbReference type="PROSITE-ProRule" id="PRU01360"/>
    </source>
</evidence>
<dbReference type="InterPro" id="IPR012910">
    <property type="entry name" value="Plug_dom"/>
</dbReference>
<dbReference type="EMBL" id="JAMGBB010000001">
    <property type="protein sequence ID" value="MCL6742027.1"/>
    <property type="molecule type" value="Genomic_DNA"/>
</dbReference>
<dbReference type="RefSeq" id="WP_249916382.1">
    <property type="nucleotide sequence ID" value="NZ_JAMGBB010000001.1"/>
</dbReference>
<protein>
    <submittedName>
        <fullName evidence="19">TonB-dependent siderophore receptor</fullName>
    </submittedName>
</protein>
<evidence type="ECO:0000256" key="4">
    <source>
        <dbReference type="ARBA" id="ARBA00022452"/>
    </source>
</evidence>
<evidence type="ECO:0000313" key="19">
    <source>
        <dbReference type="EMBL" id="MCL6742027.1"/>
    </source>
</evidence>
<dbReference type="CDD" id="cd01347">
    <property type="entry name" value="ligand_gated_channel"/>
    <property type="match status" value="1"/>
</dbReference>
<evidence type="ECO:0000256" key="2">
    <source>
        <dbReference type="ARBA" id="ARBA00009810"/>
    </source>
</evidence>
<evidence type="ECO:0000256" key="1">
    <source>
        <dbReference type="ARBA" id="ARBA00004571"/>
    </source>
</evidence>
<sequence length="712" mass="77340">MFRASAAALLASSFLAMPAFAADVSADASSKEVELAELAEPIIVVGQRGSYDAKESCAATKTCTPLKDVPQSVSVITSKQIDDQTLRSISDVVLYVPGASFNSGEGNRDTIVLRGNSSTADFFTDGVRDDVQYFRDFYNVDRIEVLKGPNAMIFGRGGGGGVVNRVTKRGAPAAFENFAASGDSEGGFRLTGDVNEPLGGTASLRVNGLYEDGDSFRHHVDLKRYGINPTVGIQAGEATRIDLSYEYFHDRRTADRGVPSVTDPAAIDEPLKGFDSIFFGDPDQSLAKVDAHIGVLAVEHQLGEGLTLRNRLSYGHFDKFYQNIFAANLIEANDTVTLNAYNNGTTRKNLFNQTDLIWENQLGGIDQTLLFGFEVGQQKSRNLRETGFFDAGTNIVPLSDPTVDLDGRITFARAGTDADNRTKATIAAVYVQDQIRPADWIEIIAGLRFDSFKLSVDDFRPAPLGGEFGRRDKFWSPRLGLILKPSDKLSFYGSFSRSYLPQSGDQFGGLDINTEALKPERFDNYEIGAKWQPIDGLLATAAIYQLDRTNTRVADPSGNGTFLLSGKQRSKGIELGLTGNVTSHWQMSAGLAWQKAEVTEATTACPSGDCEVPLVPRRTASLWNRYDVTQSLGVGLGIIARSKSFTTINNQVKLPGYARVDGAIFYKITRQVEAQVNVENIFGADYFPTANGDNNIAPGAPTTVRGTIRFGL</sequence>
<keyword evidence="6 14" id="KW-0812">Transmembrane</keyword>
<dbReference type="Pfam" id="PF00593">
    <property type="entry name" value="TonB_dep_Rec_b-barrel"/>
    <property type="match status" value="1"/>
</dbReference>
<dbReference type="PANTHER" id="PTHR32552">
    <property type="entry name" value="FERRICHROME IRON RECEPTOR-RELATED"/>
    <property type="match status" value="1"/>
</dbReference>
<keyword evidence="11 14" id="KW-0472">Membrane</keyword>
<gene>
    <name evidence="19" type="ORF">LZ518_12900</name>
</gene>
<organism evidence="19 20">
    <name type="scientific">Sphingomonas brevis</name>
    <dbReference type="NCBI Taxonomy" id="2908206"/>
    <lineage>
        <taxon>Bacteria</taxon>
        <taxon>Pseudomonadati</taxon>
        <taxon>Pseudomonadota</taxon>
        <taxon>Alphaproteobacteria</taxon>
        <taxon>Sphingomonadales</taxon>
        <taxon>Sphingomonadaceae</taxon>
        <taxon>Sphingomonas</taxon>
    </lineage>
</organism>